<gene>
    <name evidence="2" type="ORF">C2G38_2218005</name>
</gene>
<proteinExistence type="predicted"/>
<evidence type="ECO:0008006" key="4">
    <source>
        <dbReference type="Google" id="ProtNLM"/>
    </source>
</evidence>
<dbReference type="Proteomes" id="UP000266673">
    <property type="component" value="Unassembled WGS sequence"/>
</dbReference>
<feature type="compositionally biased region" description="Polar residues" evidence="1">
    <location>
        <begin position="343"/>
        <end position="359"/>
    </location>
</feature>
<accession>A0A397U8N2</accession>
<dbReference type="Gene3D" id="1.10.30.10">
    <property type="entry name" value="High mobility group box domain"/>
    <property type="match status" value="1"/>
</dbReference>
<name>A0A397U8N2_9GLOM</name>
<dbReference type="EMBL" id="QKWP01001873">
    <property type="protein sequence ID" value="RIB06071.1"/>
    <property type="molecule type" value="Genomic_DNA"/>
</dbReference>
<dbReference type="InterPro" id="IPR036910">
    <property type="entry name" value="HMG_box_dom_sf"/>
</dbReference>
<evidence type="ECO:0000256" key="1">
    <source>
        <dbReference type="SAM" id="MobiDB-lite"/>
    </source>
</evidence>
<feature type="compositionally biased region" description="Low complexity" evidence="1">
    <location>
        <begin position="156"/>
        <end position="168"/>
    </location>
</feature>
<reference evidence="2 3" key="1">
    <citation type="submission" date="2018-06" db="EMBL/GenBank/DDBJ databases">
        <title>Comparative genomics reveals the genomic features of Rhizophagus irregularis, R. cerebriforme, R. diaphanum and Gigaspora rosea, and their symbiotic lifestyle signature.</title>
        <authorList>
            <person name="Morin E."/>
            <person name="San Clemente H."/>
            <person name="Chen E.C.H."/>
            <person name="De La Providencia I."/>
            <person name="Hainaut M."/>
            <person name="Kuo A."/>
            <person name="Kohler A."/>
            <person name="Murat C."/>
            <person name="Tang N."/>
            <person name="Roy S."/>
            <person name="Loubradou J."/>
            <person name="Henrissat B."/>
            <person name="Grigoriev I.V."/>
            <person name="Corradi N."/>
            <person name="Roux C."/>
            <person name="Martin F.M."/>
        </authorList>
    </citation>
    <scope>NUCLEOTIDE SEQUENCE [LARGE SCALE GENOMIC DNA]</scope>
    <source>
        <strain evidence="2 3">DAOM 194757</strain>
    </source>
</reference>
<evidence type="ECO:0000313" key="2">
    <source>
        <dbReference type="EMBL" id="RIB06071.1"/>
    </source>
</evidence>
<keyword evidence="3" id="KW-1185">Reference proteome</keyword>
<dbReference type="SUPFAM" id="SSF47095">
    <property type="entry name" value="HMG-box"/>
    <property type="match status" value="1"/>
</dbReference>
<feature type="region of interest" description="Disordered" evidence="1">
    <location>
        <begin position="132"/>
        <end position="174"/>
    </location>
</feature>
<organism evidence="2 3">
    <name type="scientific">Gigaspora rosea</name>
    <dbReference type="NCBI Taxonomy" id="44941"/>
    <lineage>
        <taxon>Eukaryota</taxon>
        <taxon>Fungi</taxon>
        <taxon>Fungi incertae sedis</taxon>
        <taxon>Mucoromycota</taxon>
        <taxon>Glomeromycotina</taxon>
        <taxon>Glomeromycetes</taxon>
        <taxon>Diversisporales</taxon>
        <taxon>Gigasporaceae</taxon>
        <taxon>Gigaspora</taxon>
    </lineage>
</organism>
<dbReference type="OrthoDB" id="2325316at2759"/>
<evidence type="ECO:0000313" key="3">
    <source>
        <dbReference type="Proteomes" id="UP000266673"/>
    </source>
</evidence>
<feature type="region of interest" description="Disordered" evidence="1">
    <location>
        <begin position="227"/>
        <end position="247"/>
    </location>
</feature>
<feature type="compositionally biased region" description="Polar residues" evidence="1">
    <location>
        <begin position="134"/>
        <end position="150"/>
    </location>
</feature>
<sequence length="397" mass="45081">MTQVKKLPSKRAEAQKKVKLFQRGEQKIKLDIHRERPILPPLPLPYPPATRVEKIVEKLISKPKLARFPNAFIMYRNEYVQFLKASGLNFPMTELSPMISYSWKQEPPCVKDAYTQISSEAERLYVQTIAMPKDSNNNQGQNCDSLTLPENDQDNDANNNNNNNNNNNRPSEEDIETNFQNENQYHDNYYSEYNTFLGMPSPPYFLETCENITNVQISSPDSPWLSESYELSTNNPNNPNKSIEQGDNDDELAKLTKLTKLTNQGSRTIFDGQLIDWTNVNEFSLSRRSSESSTNSDLSSCDMIHLLNVSTPLFPENLPLPIFDNLGQFDDQSFFTTSLDNDSLSSQYDSNPQTPGSPFSSSSSSINDNHELSEITIDIFSAIDCALSFKLNANNDF</sequence>
<feature type="region of interest" description="Disordered" evidence="1">
    <location>
        <begin position="343"/>
        <end position="365"/>
    </location>
</feature>
<feature type="compositionally biased region" description="Polar residues" evidence="1">
    <location>
        <begin position="229"/>
        <end position="245"/>
    </location>
</feature>
<comment type="caution">
    <text evidence="2">The sequence shown here is derived from an EMBL/GenBank/DDBJ whole genome shotgun (WGS) entry which is preliminary data.</text>
</comment>
<dbReference type="AlphaFoldDB" id="A0A397U8N2"/>
<protein>
    <recommendedName>
        <fullName evidence="4">HMG box domain-containing protein</fullName>
    </recommendedName>
</protein>